<dbReference type="PROSITE" id="PS50948">
    <property type="entry name" value="PAN"/>
    <property type="match status" value="1"/>
</dbReference>
<feature type="region of interest" description="Disordered" evidence="1">
    <location>
        <begin position="219"/>
        <end position="245"/>
    </location>
</feature>
<dbReference type="Pfam" id="PF14295">
    <property type="entry name" value="PAN_4"/>
    <property type="match status" value="1"/>
</dbReference>
<organism evidence="4 5">
    <name type="scientific">Apiospora saccharicola</name>
    <dbReference type="NCBI Taxonomy" id="335842"/>
    <lineage>
        <taxon>Eukaryota</taxon>
        <taxon>Fungi</taxon>
        <taxon>Dikarya</taxon>
        <taxon>Ascomycota</taxon>
        <taxon>Pezizomycotina</taxon>
        <taxon>Sordariomycetes</taxon>
        <taxon>Xylariomycetidae</taxon>
        <taxon>Amphisphaeriales</taxon>
        <taxon>Apiosporaceae</taxon>
        <taxon>Apiospora</taxon>
    </lineage>
</organism>
<evidence type="ECO:0000256" key="1">
    <source>
        <dbReference type="SAM" id="MobiDB-lite"/>
    </source>
</evidence>
<sequence length="440" mass="45345">MNSTVQPPTLLLEKRSPVPLPALLENRQSGSPCPSANGGQIGTLRQYNVLCGSRLAGKEIGGQQTASLGDCVDLCNDHAGPRCDGVVYQANGQCILQANINKSATTLDAGADSAIAAGVLQKPSSSCDTLGSGSTQSALGMQFQITCNKVMSGNDIEVQFQMSFEDCMRACAKNSRCGGVSFEASQAFGFKNCYLKSPFSATSGQILDQPSIDTARLVRQNGNGGGNGNGNGQAFQPPPTVASPPQTTLVQVTRTIVESAPATIAITTTAVDSSTGAGLSTVGVPLTRTLTTLVATTIIAGGTTQGSLASGASEPSEVSDPDSASSMMMIAGPVAGGVAFVGLAGLAVFFFCRRRRRRQRRGGGGEKGGNGWLGLGDDRNDLPARSGTSNSAKIRRDTTVTNTSEFRGGQNGLKLNRVSTHAYGEVGIPVEFEGPRAITK</sequence>
<evidence type="ECO:0000313" key="5">
    <source>
        <dbReference type="Proteomes" id="UP001446871"/>
    </source>
</evidence>
<keyword evidence="2" id="KW-0812">Transmembrane</keyword>
<evidence type="ECO:0000259" key="3">
    <source>
        <dbReference type="PROSITE" id="PS50948"/>
    </source>
</evidence>
<keyword evidence="2" id="KW-0472">Membrane</keyword>
<feature type="compositionally biased region" description="Gly residues" evidence="1">
    <location>
        <begin position="222"/>
        <end position="231"/>
    </location>
</feature>
<dbReference type="EMBL" id="JAQQWM010000008">
    <property type="protein sequence ID" value="KAK8054161.1"/>
    <property type="molecule type" value="Genomic_DNA"/>
</dbReference>
<keyword evidence="5" id="KW-1185">Reference proteome</keyword>
<gene>
    <name evidence="4" type="ORF">PG996_013462</name>
</gene>
<feature type="region of interest" description="Disordered" evidence="1">
    <location>
        <begin position="359"/>
        <end position="408"/>
    </location>
</feature>
<feature type="transmembrane region" description="Helical" evidence="2">
    <location>
        <begin position="327"/>
        <end position="352"/>
    </location>
</feature>
<accession>A0ABR1U5H1</accession>
<feature type="compositionally biased region" description="Gly residues" evidence="1">
    <location>
        <begin position="365"/>
        <end position="374"/>
    </location>
</feature>
<name>A0ABR1U5H1_9PEZI</name>
<dbReference type="Pfam" id="PF00024">
    <property type="entry name" value="PAN_1"/>
    <property type="match status" value="1"/>
</dbReference>
<feature type="region of interest" description="Disordered" evidence="1">
    <location>
        <begin position="304"/>
        <end position="324"/>
    </location>
</feature>
<evidence type="ECO:0000313" key="4">
    <source>
        <dbReference type="EMBL" id="KAK8054161.1"/>
    </source>
</evidence>
<comment type="caution">
    <text evidence="4">The sequence shown here is derived from an EMBL/GenBank/DDBJ whole genome shotgun (WGS) entry which is preliminary data.</text>
</comment>
<dbReference type="InterPro" id="IPR003609">
    <property type="entry name" value="Pan_app"/>
</dbReference>
<keyword evidence="2" id="KW-1133">Transmembrane helix</keyword>
<proteinExistence type="predicted"/>
<reference evidence="4 5" key="1">
    <citation type="submission" date="2023-01" db="EMBL/GenBank/DDBJ databases">
        <title>Analysis of 21 Apiospora genomes using comparative genomics revels a genus with tremendous synthesis potential of carbohydrate active enzymes and secondary metabolites.</title>
        <authorList>
            <person name="Sorensen T."/>
        </authorList>
    </citation>
    <scope>NUCLEOTIDE SEQUENCE [LARGE SCALE GENOMIC DNA]</scope>
    <source>
        <strain evidence="4 5">CBS 83171</strain>
    </source>
</reference>
<dbReference type="Proteomes" id="UP001446871">
    <property type="component" value="Unassembled WGS sequence"/>
</dbReference>
<evidence type="ECO:0000256" key="2">
    <source>
        <dbReference type="SAM" id="Phobius"/>
    </source>
</evidence>
<protein>
    <recommendedName>
        <fullName evidence="3">Apple domain-containing protein</fullName>
    </recommendedName>
</protein>
<feature type="domain" description="Apple" evidence="3">
    <location>
        <begin position="127"/>
        <end position="219"/>
    </location>
</feature>
<dbReference type="Gene3D" id="3.50.4.10">
    <property type="entry name" value="Hepatocyte Growth Factor"/>
    <property type="match status" value="1"/>
</dbReference>